<feature type="domain" description="EF-hand" evidence="1">
    <location>
        <begin position="60"/>
        <end position="78"/>
    </location>
</feature>
<dbReference type="EMBL" id="FNXT01000370">
    <property type="protein sequence ID" value="SZX64116.1"/>
    <property type="molecule type" value="Genomic_DNA"/>
</dbReference>
<name>A0A383VIB0_TETOB</name>
<keyword evidence="3" id="KW-1185">Reference proteome</keyword>
<dbReference type="InterPro" id="IPR036439">
    <property type="entry name" value="Dockerin_dom_sf"/>
</dbReference>
<dbReference type="PROSITE" id="PS00018">
    <property type="entry name" value="EF_HAND_1"/>
    <property type="match status" value="1"/>
</dbReference>
<dbReference type="InterPro" id="IPR002048">
    <property type="entry name" value="EF_hand_dom"/>
</dbReference>
<proteinExistence type="predicted"/>
<dbReference type="GO" id="GO:0000272">
    <property type="term" value="P:polysaccharide catabolic process"/>
    <property type="evidence" value="ECO:0007669"/>
    <property type="project" value="InterPro"/>
</dbReference>
<dbReference type="InterPro" id="IPR018247">
    <property type="entry name" value="EF_Hand_1_Ca_BS"/>
</dbReference>
<dbReference type="Proteomes" id="UP000256970">
    <property type="component" value="Unassembled WGS sequence"/>
</dbReference>
<evidence type="ECO:0000313" key="2">
    <source>
        <dbReference type="EMBL" id="SZX64116.1"/>
    </source>
</evidence>
<reference evidence="2 3" key="1">
    <citation type="submission" date="2016-10" db="EMBL/GenBank/DDBJ databases">
        <authorList>
            <person name="Cai Z."/>
        </authorList>
    </citation>
    <scope>NUCLEOTIDE SEQUENCE [LARGE SCALE GENOMIC DNA]</scope>
</reference>
<organism evidence="2 3">
    <name type="scientific">Tetradesmus obliquus</name>
    <name type="common">Green alga</name>
    <name type="synonym">Acutodesmus obliquus</name>
    <dbReference type="NCBI Taxonomy" id="3088"/>
    <lineage>
        <taxon>Eukaryota</taxon>
        <taxon>Viridiplantae</taxon>
        <taxon>Chlorophyta</taxon>
        <taxon>core chlorophytes</taxon>
        <taxon>Chlorophyceae</taxon>
        <taxon>CS clade</taxon>
        <taxon>Sphaeropleales</taxon>
        <taxon>Scenedesmaceae</taxon>
        <taxon>Tetradesmus</taxon>
    </lineage>
</organism>
<accession>A0A383VIB0</accession>
<gene>
    <name evidence="2" type="ORF">BQ4739_LOCUS4641</name>
</gene>
<dbReference type="GO" id="GO:0005509">
    <property type="term" value="F:calcium ion binding"/>
    <property type="evidence" value="ECO:0007669"/>
    <property type="project" value="InterPro"/>
</dbReference>
<sequence>MNGDGKVDLVELARVLRAASKRYPHLAEHAAHLEAKNSSTPGRSTLSEAVLETHGLPGEYADLNGDGKVDLVELARVLRAASTRYPHLAEHAAHLEAKNSR</sequence>
<evidence type="ECO:0000313" key="3">
    <source>
        <dbReference type="Proteomes" id="UP000256970"/>
    </source>
</evidence>
<protein>
    <recommendedName>
        <fullName evidence="1">EF-hand domain-containing protein</fullName>
    </recommendedName>
</protein>
<dbReference type="Gene3D" id="1.10.1330.10">
    <property type="entry name" value="Dockerin domain"/>
    <property type="match status" value="1"/>
</dbReference>
<dbReference type="AlphaFoldDB" id="A0A383VIB0"/>
<dbReference type="Pfam" id="PF13202">
    <property type="entry name" value="EF-hand_5"/>
    <property type="match status" value="1"/>
</dbReference>
<evidence type="ECO:0000259" key="1">
    <source>
        <dbReference type="Pfam" id="PF13202"/>
    </source>
</evidence>